<evidence type="ECO:0000256" key="3">
    <source>
        <dbReference type="ARBA" id="ARBA00022729"/>
    </source>
</evidence>
<dbReference type="Proteomes" id="UP000837857">
    <property type="component" value="Chromosome 18"/>
</dbReference>
<sequence>MKRPVALLFFCGMLAVVTSQDGFGQVYCGRRLASTLAMLCENTLLVKRGMAVEFEWPWIGQQTATALGRSKRQVVSECCGKPCAIDELLSYC</sequence>
<organism evidence="6 7">
    <name type="scientific">Iphiclides podalirius</name>
    <name type="common">scarce swallowtail</name>
    <dbReference type="NCBI Taxonomy" id="110791"/>
    <lineage>
        <taxon>Eukaryota</taxon>
        <taxon>Metazoa</taxon>
        <taxon>Ecdysozoa</taxon>
        <taxon>Arthropoda</taxon>
        <taxon>Hexapoda</taxon>
        <taxon>Insecta</taxon>
        <taxon>Pterygota</taxon>
        <taxon>Neoptera</taxon>
        <taxon>Endopterygota</taxon>
        <taxon>Lepidoptera</taxon>
        <taxon>Glossata</taxon>
        <taxon>Ditrysia</taxon>
        <taxon>Papilionoidea</taxon>
        <taxon>Papilionidae</taxon>
        <taxon>Papilioninae</taxon>
        <taxon>Iphiclides</taxon>
    </lineage>
</organism>
<feature type="chain" id="PRO_5047120322" description="Insulin-like domain-containing protein" evidence="4">
    <location>
        <begin position="20"/>
        <end position="92"/>
    </location>
</feature>
<feature type="domain" description="Insulin-like" evidence="5">
    <location>
        <begin position="25"/>
        <end position="92"/>
    </location>
</feature>
<protein>
    <recommendedName>
        <fullName evidence="5">Insulin-like domain-containing protein</fullName>
    </recommendedName>
</protein>
<proteinExistence type="inferred from homology"/>
<dbReference type="CDD" id="cd04366">
    <property type="entry name" value="IlGF_insulin_bombyxin_like"/>
    <property type="match status" value="1"/>
</dbReference>
<evidence type="ECO:0000259" key="5">
    <source>
        <dbReference type="SMART" id="SM00078"/>
    </source>
</evidence>
<feature type="signal peptide" evidence="4">
    <location>
        <begin position="1"/>
        <end position="19"/>
    </location>
</feature>
<dbReference type="PRINTS" id="PR00276">
    <property type="entry name" value="INSULINFAMLY"/>
</dbReference>
<evidence type="ECO:0000256" key="4">
    <source>
        <dbReference type="SAM" id="SignalP"/>
    </source>
</evidence>
<evidence type="ECO:0000313" key="7">
    <source>
        <dbReference type="Proteomes" id="UP000837857"/>
    </source>
</evidence>
<evidence type="ECO:0000256" key="2">
    <source>
        <dbReference type="ARBA" id="ARBA00022685"/>
    </source>
</evidence>
<keyword evidence="3 4" id="KW-0732">Signal</keyword>
<gene>
    <name evidence="6" type="ORF">IPOD504_LOCUS6035</name>
</gene>
<dbReference type="SUPFAM" id="SSF56994">
    <property type="entry name" value="Insulin-like"/>
    <property type="match status" value="1"/>
</dbReference>
<dbReference type="InterPro" id="IPR022352">
    <property type="entry name" value="Ins/IGF/rlx"/>
</dbReference>
<dbReference type="Pfam" id="PF00049">
    <property type="entry name" value="Insulin"/>
    <property type="match status" value="1"/>
</dbReference>
<evidence type="ECO:0000256" key="1">
    <source>
        <dbReference type="ARBA" id="ARBA00009034"/>
    </source>
</evidence>
<dbReference type="SMART" id="SM00078">
    <property type="entry name" value="IlGF"/>
    <property type="match status" value="1"/>
</dbReference>
<dbReference type="Gene3D" id="1.10.100.10">
    <property type="entry name" value="Insulin-like"/>
    <property type="match status" value="1"/>
</dbReference>
<feature type="non-terminal residue" evidence="6">
    <location>
        <position position="92"/>
    </location>
</feature>
<name>A0ABN8I3M5_9NEOP</name>
<comment type="similarity">
    <text evidence="1">Belongs to the insulin family.</text>
</comment>
<reference evidence="6" key="1">
    <citation type="submission" date="2022-03" db="EMBL/GenBank/DDBJ databases">
        <authorList>
            <person name="Martin H S."/>
        </authorList>
    </citation>
    <scope>NUCLEOTIDE SEQUENCE</scope>
</reference>
<keyword evidence="2" id="KW-0165">Cleavage on pair of basic residues</keyword>
<dbReference type="InterPro" id="IPR036438">
    <property type="entry name" value="Insulin-like_sf"/>
</dbReference>
<dbReference type="InterPro" id="IPR016179">
    <property type="entry name" value="Insulin-like"/>
</dbReference>
<dbReference type="EMBL" id="OW152830">
    <property type="protein sequence ID" value="CAH2048391.1"/>
    <property type="molecule type" value="Genomic_DNA"/>
</dbReference>
<accession>A0ABN8I3M5</accession>
<evidence type="ECO:0000313" key="6">
    <source>
        <dbReference type="EMBL" id="CAH2048391.1"/>
    </source>
</evidence>
<keyword evidence="7" id="KW-1185">Reference proteome</keyword>